<organism evidence="3 4">
    <name type="scientific">Nocardioides ginsengisegetis</name>
    <dbReference type="NCBI Taxonomy" id="661491"/>
    <lineage>
        <taxon>Bacteria</taxon>
        <taxon>Bacillati</taxon>
        <taxon>Actinomycetota</taxon>
        <taxon>Actinomycetes</taxon>
        <taxon>Propionibacteriales</taxon>
        <taxon>Nocardioidaceae</taxon>
        <taxon>Nocardioides</taxon>
    </lineage>
</organism>
<gene>
    <name evidence="3" type="ORF">FB382_001964</name>
</gene>
<accession>A0A7W3IZU5</accession>
<evidence type="ECO:0000256" key="2">
    <source>
        <dbReference type="SAM" id="SignalP"/>
    </source>
</evidence>
<feature type="region of interest" description="Disordered" evidence="1">
    <location>
        <begin position="697"/>
        <end position="716"/>
    </location>
</feature>
<name>A0A7W3IZU5_9ACTN</name>
<dbReference type="Gene3D" id="3.40.390.10">
    <property type="entry name" value="Collagenase (Catalytic Domain)"/>
    <property type="match status" value="1"/>
</dbReference>
<dbReference type="AlphaFoldDB" id="A0A7W3IZU5"/>
<protein>
    <recommendedName>
        <fullName evidence="5">Thrombospondin type 3 repeat-containing protein</fullName>
    </recommendedName>
</protein>
<feature type="region of interest" description="Disordered" evidence="1">
    <location>
        <begin position="314"/>
        <end position="373"/>
    </location>
</feature>
<evidence type="ECO:0000313" key="4">
    <source>
        <dbReference type="Proteomes" id="UP000580910"/>
    </source>
</evidence>
<feature type="compositionally biased region" description="Basic and acidic residues" evidence="1">
    <location>
        <begin position="314"/>
        <end position="326"/>
    </location>
</feature>
<evidence type="ECO:0000313" key="3">
    <source>
        <dbReference type="EMBL" id="MBA8803673.1"/>
    </source>
</evidence>
<dbReference type="RefSeq" id="WP_182538779.1">
    <property type="nucleotide sequence ID" value="NZ_JACGXA010000001.1"/>
</dbReference>
<keyword evidence="2" id="KW-0732">Signal</keyword>
<proteinExistence type="predicted"/>
<sequence length="800" mass="84532">MKSRRAVVPLVVLGLAVLGLAPAQGSPSETYLRPHFGNGSVPAGCITDRDPINPDNHCYHMKVGLNALDSPKVDVDVLIPVSPAAERDMRVASQAVQMWDDGLHYLAQQMGLPWLVKGFTMDVRTHEVPVNDDGTPKDPINLVDPEIVVVVSNPAGGIGIGIDPTSFAGQLGLVDDQGVPCTQVSNPFSMGAWQSRPGFEQHDGEPGGTYVQDCGGVGGNVCFAVNGAVDPATGASDFFPLFDLVSHEFGHCLTLGHVGDGADGPWGPTPTNDIMAYSTDPPLINKCVSTLDVEGFALRMSNYLDVNGDHKVDGHDHLVPNDKRGDGANSFQVQNPADHHYASPTGDPADCPQADQSLVPGAEGDFMPKPVATTRPKLTLGDISTTDGRVRVSGVAARVPLGKQPTAYDGGSDDPTGDSYSPVTDLEGVHVKVTRTAVDAVIKASHVWPVVDGASPVAYSLTIDGRRLDSFVPTGGTDDKPVVMDNGTGYYLPKGTATWDTTKNTVTFHVRRDYLADQAITAPYNVYAVTGYHTRSNDWVANDDLAPNKLDLDLAGPKQGPETRDAPVADRVTTKSYKIGSGSFLPADSTLGVGLISTVDSRDYLNVPIDQQATVLATLTWTGDASLGLVVGGGSSQEQVKTDDPNKIQVLVPWARRDLTVTVDPQEIYDPTDYTLTIKRTTVVADRDDDHVPDIADNCPSAKGPSAGGGCPDSDDDTTFDKDDACPNVPGIGADGCPVTGGERVVAYLDGKQVDSASVVTLHDGMRFDLAAPASRGSHELKVCWYDGGKLVATARRTLG</sequence>
<dbReference type="Proteomes" id="UP000580910">
    <property type="component" value="Unassembled WGS sequence"/>
</dbReference>
<dbReference type="InterPro" id="IPR024079">
    <property type="entry name" value="MetalloPept_cat_dom_sf"/>
</dbReference>
<keyword evidence="4" id="KW-1185">Reference proteome</keyword>
<feature type="chain" id="PRO_5038348652" description="Thrombospondin type 3 repeat-containing protein" evidence="2">
    <location>
        <begin position="24"/>
        <end position="800"/>
    </location>
</feature>
<feature type="signal peptide" evidence="2">
    <location>
        <begin position="1"/>
        <end position="23"/>
    </location>
</feature>
<reference evidence="3 4" key="1">
    <citation type="submission" date="2020-07" db="EMBL/GenBank/DDBJ databases">
        <title>Sequencing the genomes of 1000 actinobacteria strains.</title>
        <authorList>
            <person name="Klenk H.-P."/>
        </authorList>
    </citation>
    <scope>NUCLEOTIDE SEQUENCE [LARGE SCALE GENOMIC DNA]</scope>
    <source>
        <strain evidence="3 4">DSM 21349</strain>
    </source>
</reference>
<dbReference type="GO" id="GO:0008237">
    <property type="term" value="F:metallopeptidase activity"/>
    <property type="evidence" value="ECO:0007669"/>
    <property type="project" value="InterPro"/>
</dbReference>
<dbReference type="EMBL" id="JACGXA010000001">
    <property type="protein sequence ID" value="MBA8803673.1"/>
    <property type="molecule type" value="Genomic_DNA"/>
</dbReference>
<comment type="caution">
    <text evidence="3">The sequence shown here is derived from an EMBL/GenBank/DDBJ whole genome shotgun (WGS) entry which is preliminary data.</text>
</comment>
<evidence type="ECO:0000256" key="1">
    <source>
        <dbReference type="SAM" id="MobiDB-lite"/>
    </source>
</evidence>
<evidence type="ECO:0008006" key="5">
    <source>
        <dbReference type="Google" id="ProtNLM"/>
    </source>
</evidence>
<dbReference type="SUPFAM" id="SSF55486">
    <property type="entry name" value="Metalloproteases ('zincins'), catalytic domain"/>
    <property type="match status" value="1"/>
</dbReference>